<evidence type="ECO:0000256" key="3">
    <source>
        <dbReference type="ARBA" id="ARBA00007681"/>
    </source>
</evidence>
<dbReference type="InterPro" id="IPR023632">
    <property type="entry name" value="ATP_synth_F1_gsu_CS"/>
</dbReference>
<comment type="similarity">
    <text evidence="3 10">Belongs to the ATPase gamma chain family.</text>
</comment>
<reference evidence="11 12" key="1">
    <citation type="journal article" date="2016" name="Nat. Commun.">
        <title>Thousands of microbial genomes shed light on interconnected biogeochemical processes in an aquifer system.</title>
        <authorList>
            <person name="Anantharaman K."/>
            <person name="Brown C.T."/>
            <person name="Hug L.A."/>
            <person name="Sharon I."/>
            <person name="Castelle C.J."/>
            <person name="Probst A.J."/>
            <person name="Thomas B.C."/>
            <person name="Singh A."/>
            <person name="Wilkins M.J."/>
            <person name="Karaoz U."/>
            <person name="Brodie E.L."/>
            <person name="Williams K.H."/>
            <person name="Hubbard S.S."/>
            <person name="Banfield J.F."/>
        </authorList>
    </citation>
    <scope>NUCLEOTIDE SEQUENCE [LARGE SCALE GENOMIC DNA]</scope>
</reference>
<evidence type="ECO:0000256" key="8">
    <source>
        <dbReference type="ARBA" id="ARBA00023196"/>
    </source>
</evidence>
<comment type="function">
    <text evidence="1 10">Produces ATP from ADP in the presence of a proton gradient across the membrane. The gamma chain is believed to be important in regulating ATPase activity and the flow of protons through the CF(0) complex.</text>
</comment>
<keyword evidence="5 10" id="KW-0375">Hydrogen ion transport</keyword>
<dbReference type="GO" id="GO:0005886">
    <property type="term" value="C:plasma membrane"/>
    <property type="evidence" value="ECO:0007669"/>
    <property type="project" value="UniProtKB-SubCell"/>
</dbReference>
<dbReference type="GO" id="GO:0005524">
    <property type="term" value="F:ATP binding"/>
    <property type="evidence" value="ECO:0007669"/>
    <property type="project" value="UniProtKB-UniRule"/>
</dbReference>
<accession>A0A1G2CLQ3</accession>
<dbReference type="Gene3D" id="1.10.287.80">
    <property type="entry name" value="ATP synthase, gamma subunit, helix hairpin domain"/>
    <property type="match status" value="2"/>
</dbReference>
<evidence type="ECO:0000256" key="6">
    <source>
        <dbReference type="ARBA" id="ARBA00023065"/>
    </source>
</evidence>
<comment type="subcellular location">
    <subcellularLocation>
        <location evidence="10">Cell membrane</location>
        <topology evidence="10">Peripheral membrane protein</topology>
    </subcellularLocation>
    <subcellularLocation>
        <location evidence="2">Membrane</location>
        <topology evidence="2">Peripheral membrane protein</topology>
    </subcellularLocation>
</comment>
<evidence type="ECO:0000256" key="4">
    <source>
        <dbReference type="ARBA" id="ARBA00022448"/>
    </source>
</evidence>
<organism evidence="11 12">
    <name type="scientific">Candidatus Liptonbacteria bacterium RIFCSPLOWO2_01_FULL_53_13</name>
    <dbReference type="NCBI Taxonomy" id="1798651"/>
    <lineage>
        <taxon>Bacteria</taxon>
        <taxon>Candidatus Liptoniibacteriota</taxon>
    </lineage>
</organism>
<dbReference type="PANTHER" id="PTHR11693:SF22">
    <property type="entry name" value="ATP SYNTHASE SUBUNIT GAMMA, MITOCHONDRIAL"/>
    <property type="match status" value="1"/>
</dbReference>
<keyword evidence="8 10" id="KW-0139">CF(1)</keyword>
<evidence type="ECO:0000256" key="10">
    <source>
        <dbReference type="HAMAP-Rule" id="MF_00815"/>
    </source>
</evidence>
<keyword evidence="7 10" id="KW-0472">Membrane</keyword>
<dbReference type="GO" id="GO:0042777">
    <property type="term" value="P:proton motive force-driven plasma membrane ATP synthesis"/>
    <property type="evidence" value="ECO:0007669"/>
    <property type="project" value="UniProtKB-UniRule"/>
</dbReference>
<dbReference type="GO" id="GO:0045259">
    <property type="term" value="C:proton-transporting ATP synthase complex"/>
    <property type="evidence" value="ECO:0007669"/>
    <property type="project" value="UniProtKB-KW"/>
</dbReference>
<evidence type="ECO:0000313" key="11">
    <source>
        <dbReference type="EMBL" id="OGZ02333.1"/>
    </source>
</evidence>
<dbReference type="SUPFAM" id="SSF52943">
    <property type="entry name" value="ATP synthase (F1-ATPase), gamma subunit"/>
    <property type="match status" value="1"/>
</dbReference>
<dbReference type="PANTHER" id="PTHR11693">
    <property type="entry name" value="ATP SYNTHASE GAMMA CHAIN"/>
    <property type="match status" value="1"/>
</dbReference>
<dbReference type="CDD" id="cd12151">
    <property type="entry name" value="F1-ATPase_gamma"/>
    <property type="match status" value="1"/>
</dbReference>
<dbReference type="InterPro" id="IPR000131">
    <property type="entry name" value="ATP_synth_F1_gsu"/>
</dbReference>
<evidence type="ECO:0000313" key="12">
    <source>
        <dbReference type="Proteomes" id="UP000178348"/>
    </source>
</evidence>
<dbReference type="Gene3D" id="3.40.1380.10">
    <property type="match status" value="2"/>
</dbReference>
<keyword evidence="4 10" id="KW-0813">Transport</keyword>
<dbReference type="PROSITE" id="PS00153">
    <property type="entry name" value="ATPASE_GAMMA"/>
    <property type="match status" value="1"/>
</dbReference>
<evidence type="ECO:0000256" key="2">
    <source>
        <dbReference type="ARBA" id="ARBA00004170"/>
    </source>
</evidence>
<gene>
    <name evidence="10" type="primary">atpG</name>
    <name evidence="11" type="ORF">A2946_02445</name>
</gene>
<protein>
    <recommendedName>
        <fullName evidence="10">ATP synthase gamma chain</fullName>
    </recommendedName>
    <alternativeName>
        <fullName evidence="10">ATP synthase F1 sector gamma subunit</fullName>
    </alternativeName>
    <alternativeName>
        <fullName evidence="10">F-ATPase gamma subunit</fullName>
    </alternativeName>
</protein>
<dbReference type="PRINTS" id="PR00126">
    <property type="entry name" value="ATPASEGAMMA"/>
</dbReference>
<keyword evidence="10" id="KW-1003">Cell membrane</keyword>
<dbReference type="Proteomes" id="UP000178348">
    <property type="component" value="Unassembled WGS sequence"/>
</dbReference>
<keyword evidence="6 10" id="KW-0406">Ion transport</keyword>
<keyword evidence="9 10" id="KW-0066">ATP synthesis</keyword>
<evidence type="ECO:0000256" key="7">
    <source>
        <dbReference type="ARBA" id="ARBA00023136"/>
    </source>
</evidence>
<evidence type="ECO:0000256" key="5">
    <source>
        <dbReference type="ARBA" id="ARBA00022781"/>
    </source>
</evidence>
<dbReference type="GO" id="GO:0046933">
    <property type="term" value="F:proton-transporting ATP synthase activity, rotational mechanism"/>
    <property type="evidence" value="ECO:0007669"/>
    <property type="project" value="UniProtKB-UniRule"/>
</dbReference>
<dbReference type="EMBL" id="MHLB01000016">
    <property type="protein sequence ID" value="OGZ02333.1"/>
    <property type="molecule type" value="Genomic_DNA"/>
</dbReference>
<dbReference type="Pfam" id="PF00231">
    <property type="entry name" value="ATP-synt"/>
    <property type="match status" value="1"/>
</dbReference>
<dbReference type="HAMAP" id="MF_00815">
    <property type="entry name" value="ATP_synth_gamma_bact"/>
    <property type="match status" value="1"/>
</dbReference>
<name>A0A1G2CLQ3_9BACT</name>
<comment type="subunit">
    <text evidence="10">F-type ATPases have 2 components, CF(1) - the catalytic core - and CF(0) - the membrane proton channel. CF(1) has five subunits: alpha(3), beta(3), gamma(1), delta(1), epsilon(1). CF(0) has three main subunits: a, b and c.</text>
</comment>
<evidence type="ECO:0000256" key="9">
    <source>
        <dbReference type="ARBA" id="ARBA00023310"/>
    </source>
</evidence>
<proteinExistence type="inferred from homology"/>
<dbReference type="AlphaFoldDB" id="A0A1G2CLQ3"/>
<sequence>MAESLQNLKLRQKGVHNINQITKAMELVAATKMRRSQEIALASRPYAFAALDLLSNLSRITHEELPPLLQKREVVPDAHGVGAGRTTYVVVTSDKGLAGSFNNALLRDFEKYATRERIDFRDPHNTFVAIGQKAAQFLEKKTGLQCEKFTPLEKSRPAAADVPRETQGRSLMGFVRVGDYVSVAQVAPIAHLLTSGFLEEKWDRVIVFSTNFRSALRQDVLVREILPVTFEKLKKTAEELIPETGRFAELVKTHRIPLFTSPKPGEGGFTESSKKIPEYLIEPAPREVLDELAAHLVLMEIYHLVLEANASEHAARRMAMKSASDNASELSAALSLEYNKSRQALITREIIEITAGADSLK</sequence>
<comment type="caution">
    <text evidence="11">The sequence shown here is derived from an EMBL/GenBank/DDBJ whole genome shotgun (WGS) entry which is preliminary data.</text>
</comment>
<evidence type="ECO:0000256" key="1">
    <source>
        <dbReference type="ARBA" id="ARBA00003456"/>
    </source>
</evidence>
<dbReference type="InterPro" id="IPR035968">
    <property type="entry name" value="ATP_synth_F1_ATPase_gsu"/>
</dbReference>